<feature type="active site" description="Nucleophile" evidence="5">
    <location>
        <position position="38"/>
    </location>
</feature>
<dbReference type="EC" id="5.4.99.25" evidence="5"/>
<dbReference type="PANTHER" id="PTHR13767">
    <property type="entry name" value="TRNA-PSEUDOURIDINE SYNTHASE"/>
    <property type="match status" value="1"/>
</dbReference>
<evidence type="ECO:0000256" key="4">
    <source>
        <dbReference type="ARBA" id="ARBA00023235"/>
    </source>
</evidence>
<evidence type="ECO:0000256" key="5">
    <source>
        <dbReference type="HAMAP-Rule" id="MF_01080"/>
    </source>
</evidence>
<evidence type="ECO:0000256" key="1">
    <source>
        <dbReference type="ARBA" id="ARBA00000385"/>
    </source>
</evidence>
<dbReference type="GO" id="GO:0031119">
    <property type="term" value="P:tRNA pseudouridine synthesis"/>
    <property type="evidence" value="ECO:0007669"/>
    <property type="project" value="UniProtKB-UniRule"/>
</dbReference>
<dbReference type="SUPFAM" id="SSF55120">
    <property type="entry name" value="Pseudouridine synthase"/>
    <property type="match status" value="1"/>
</dbReference>
<organism evidence="8 9">
    <name type="scientific">Candidatus Roizmanbacteria bacterium RIFCSPHIGHO2_02_FULL_37_24</name>
    <dbReference type="NCBI Taxonomy" id="1802037"/>
    <lineage>
        <taxon>Bacteria</taxon>
        <taxon>Candidatus Roizmaniibacteriota</taxon>
    </lineage>
</organism>
<evidence type="ECO:0000256" key="3">
    <source>
        <dbReference type="ARBA" id="ARBA00022694"/>
    </source>
</evidence>
<comment type="similarity">
    <text evidence="2 5">Belongs to the pseudouridine synthase TruB family. Type 1 subfamily.</text>
</comment>
<evidence type="ECO:0000256" key="2">
    <source>
        <dbReference type="ARBA" id="ARBA00005642"/>
    </source>
</evidence>
<dbReference type="GO" id="GO:0160148">
    <property type="term" value="F:tRNA pseudouridine(55) synthase activity"/>
    <property type="evidence" value="ECO:0007669"/>
    <property type="project" value="UniProtKB-EC"/>
</dbReference>
<evidence type="ECO:0000259" key="7">
    <source>
        <dbReference type="Pfam" id="PF16198"/>
    </source>
</evidence>
<dbReference type="Gene3D" id="3.30.2350.10">
    <property type="entry name" value="Pseudouridine synthase"/>
    <property type="match status" value="1"/>
</dbReference>
<dbReference type="Proteomes" id="UP000177159">
    <property type="component" value="Unassembled WGS sequence"/>
</dbReference>
<comment type="caution">
    <text evidence="8">The sequence shown here is derived from an EMBL/GenBank/DDBJ whole genome shotgun (WGS) entry which is preliminary data.</text>
</comment>
<comment type="catalytic activity">
    <reaction evidence="1 5">
        <text>uridine(55) in tRNA = pseudouridine(55) in tRNA</text>
        <dbReference type="Rhea" id="RHEA:42532"/>
        <dbReference type="Rhea" id="RHEA-COMP:10101"/>
        <dbReference type="Rhea" id="RHEA-COMP:10102"/>
        <dbReference type="ChEBI" id="CHEBI:65314"/>
        <dbReference type="ChEBI" id="CHEBI:65315"/>
        <dbReference type="EC" id="5.4.99.25"/>
    </reaction>
</comment>
<accession>A0A1F7GU07</accession>
<evidence type="ECO:0000313" key="8">
    <source>
        <dbReference type="EMBL" id="OGK22530.1"/>
    </source>
</evidence>
<dbReference type="InterPro" id="IPR002501">
    <property type="entry name" value="PsdUridine_synth_N"/>
</dbReference>
<comment type="function">
    <text evidence="5">Responsible for synthesis of pseudouridine from uracil-55 in the psi GC loop of transfer RNAs.</text>
</comment>
<keyword evidence="4 5" id="KW-0413">Isomerase</keyword>
<keyword evidence="3 5" id="KW-0819">tRNA processing</keyword>
<name>A0A1F7GU07_9BACT</name>
<protein>
    <recommendedName>
        <fullName evidence="5">tRNA pseudouridine synthase B</fullName>
        <ecNumber evidence="5">5.4.99.25</ecNumber>
    </recommendedName>
    <alternativeName>
        <fullName evidence="5">tRNA pseudouridine(55) synthase</fullName>
        <shortName evidence="5">Psi55 synthase</shortName>
    </alternativeName>
    <alternativeName>
        <fullName evidence="5">tRNA pseudouridylate synthase</fullName>
    </alternativeName>
    <alternativeName>
        <fullName evidence="5">tRNA-uridine isomerase</fullName>
    </alternativeName>
</protein>
<dbReference type="Pfam" id="PF16198">
    <property type="entry name" value="TruB_C_2"/>
    <property type="match status" value="1"/>
</dbReference>
<gene>
    <name evidence="5" type="primary">truB</name>
    <name evidence="8" type="ORF">A3C24_05200</name>
</gene>
<dbReference type="GO" id="GO:1990481">
    <property type="term" value="P:mRNA pseudouridine synthesis"/>
    <property type="evidence" value="ECO:0007669"/>
    <property type="project" value="TreeGrafter"/>
</dbReference>
<sequence length="214" mass="23791">MKNIFPVYKPPGISSYDVIRKLKQKYPGQKIGHGGTLDPLAEGLLIIGVGREATKQLQSILKNTKKVYEVEIELGKVSETDDAEGPISVNGDLKFESGELTRKRIEEVLSGFIGEIGQTPPRYSAIKVNGVPAYKRARRGEEFVLKPRRVIINDISILEYSYPFLKLKITCGSGVYIRSLARDIGEKLGTGGYVKTLRRSEVGQYSLLHVQQLP</sequence>
<dbReference type="AlphaFoldDB" id="A0A1F7GU07"/>
<dbReference type="HAMAP" id="MF_01080">
    <property type="entry name" value="TruB_bact"/>
    <property type="match status" value="1"/>
</dbReference>
<feature type="domain" description="Pseudouridine synthase II N-terminal" evidence="6">
    <location>
        <begin position="24"/>
        <end position="177"/>
    </location>
</feature>
<dbReference type="InterPro" id="IPR032819">
    <property type="entry name" value="TruB_C"/>
</dbReference>
<dbReference type="Pfam" id="PF01509">
    <property type="entry name" value="TruB_N"/>
    <property type="match status" value="1"/>
</dbReference>
<feature type="domain" description="tRNA pseudouridylate synthase B C-terminal" evidence="7">
    <location>
        <begin position="178"/>
        <end position="206"/>
    </location>
</feature>
<dbReference type="NCBIfam" id="TIGR00431">
    <property type="entry name" value="TruB"/>
    <property type="match status" value="1"/>
</dbReference>
<proteinExistence type="inferred from homology"/>
<dbReference type="EMBL" id="MFZM01000041">
    <property type="protein sequence ID" value="OGK22530.1"/>
    <property type="molecule type" value="Genomic_DNA"/>
</dbReference>
<evidence type="ECO:0000259" key="6">
    <source>
        <dbReference type="Pfam" id="PF01509"/>
    </source>
</evidence>
<dbReference type="PANTHER" id="PTHR13767:SF2">
    <property type="entry name" value="PSEUDOURIDYLATE SYNTHASE TRUB1"/>
    <property type="match status" value="1"/>
</dbReference>
<reference evidence="8 9" key="1">
    <citation type="journal article" date="2016" name="Nat. Commun.">
        <title>Thousands of microbial genomes shed light on interconnected biogeochemical processes in an aquifer system.</title>
        <authorList>
            <person name="Anantharaman K."/>
            <person name="Brown C.T."/>
            <person name="Hug L.A."/>
            <person name="Sharon I."/>
            <person name="Castelle C.J."/>
            <person name="Probst A.J."/>
            <person name="Thomas B.C."/>
            <person name="Singh A."/>
            <person name="Wilkins M.J."/>
            <person name="Karaoz U."/>
            <person name="Brodie E.L."/>
            <person name="Williams K.H."/>
            <person name="Hubbard S.S."/>
            <person name="Banfield J.F."/>
        </authorList>
    </citation>
    <scope>NUCLEOTIDE SEQUENCE [LARGE SCALE GENOMIC DNA]</scope>
</reference>
<dbReference type="GO" id="GO:0003723">
    <property type="term" value="F:RNA binding"/>
    <property type="evidence" value="ECO:0007669"/>
    <property type="project" value="InterPro"/>
</dbReference>
<evidence type="ECO:0000313" key="9">
    <source>
        <dbReference type="Proteomes" id="UP000177159"/>
    </source>
</evidence>
<dbReference type="InterPro" id="IPR020103">
    <property type="entry name" value="PsdUridine_synth_cat_dom_sf"/>
</dbReference>
<dbReference type="CDD" id="cd02573">
    <property type="entry name" value="PseudoU_synth_EcTruB"/>
    <property type="match status" value="1"/>
</dbReference>
<dbReference type="InterPro" id="IPR014780">
    <property type="entry name" value="tRNA_psdUridine_synth_TruB"/>
</dbReference>